<dbReference type="EMBL" id="JASSZA010000010">
    <property type="protein sequence ID" value="KAK2099796.1"/>
    <property type="molecule type" value="Genomic_DNA"/>
</dbReference>
<protein>
    <submittedName>
        <fullName evidence="1">Uncharacterized protein</fullName>
    </submittedName>
</protein>
<sequence length="139" mass="14964">MGQTEVMNQAPSVTGNQYRGCSGLSGLPFFSDSDALEQERAALLAYGLDLAFGAWVQLKKLAVDKEVMHEPCEAECAMKTWAITLLWLEQSPSVGAKAFCRRAGLIAMPLRKPVLLPPPCPLSGLATEHSPQGLPGIRL</sequence>
<gene>
    <name evidence="1" type="ORF">P7K49_021144</name>
</gene>
<organism evidence="1 2">
    <name type="scientific">Saguinus oedipus</name>
    <name type="common">Cotton-top tamarin</name>
    <name type="synonym">Oedipomidas oedipus</name>
    <dbReference type="NCBI Taxonomy" id="9490"/>
    <lineage>
        <taxon>Eukaryota</taxon>
        <taxon>Metazoa</taxon>
        <taxon>Chordata</taxon>
        <taxon>Craniata</taxon>
        <taxon>Vertebrata</taxon>
        <taxon>Euteleostomi</taxon>
        <taxon>Mammalia</taxon>
        <taxon>Eutheria</taxon>
        <taxon>Euarchontoglires</taxon>
        <taxon>Primates</taxon>
        <taxon>Haplorrhini</taxon>
        <taxon>Platyrrhini</taxon>
        <taxon>Cebidae</taxon>
        <taxon>Callitrichinae</taxon>
        <taxon>Saguinus</taxon>
    </lineage>
</organism>
<feature type="non-terminal residue" evidence="1">
    <location>
        <position position="139"/>
    </location>
</feature>
<accession>A0ABQ9URU7</accession>
<name>A0ABQ9URU7_SAGOE</name>
<evidence type="ECO:0000313" key="1">
    <source>
        <dbReference type="EMBL" id="KAK2099796.1"/>
    </source>
</evidence>
<reference evidence="1 2" key="1">
    <citation type="submission" date="2023-05" db="EMBL/GenBank/DDBJ databases">
        <title>B98-5 Cell Line De Novo Hybrid Assembly: An Optical Mapping Approach.</title>
        <authorList>
            <person name="Kananen K."/>
            <person name="Auerbach J.A."/>
            <person name="Kautto E."/>
            <person name="Blachly J.S."/>
        </authorList>
    </citation>
    <scope>NUCLEOTIDE SEQUENCE [LARGE SCALE GENOMIC DNA]</scope>
    <source>
        <strain evidence="1">B95-8</strain>
        <tissue evidence="1">Cell line</tissue>
    </source>
</reference>
<evidence type="ECO:0000313" key="2">
    <source>
        <dbReference type="Proteomes" id="UP001266305"/>
    </source>
</evidence>
<proteinExistence type="predicted"/>
<comment type="caution">
    <text evidence="1">The sequence shown here is derived from an EMBL/GenBank/DDBJ whole genome shotgun (WGS) entry which is preliminary data.</text>
</comment>
<dbReference type="Proteomes" id="UP001266305">
    <property type="component" value="Unassembled WGS sequence"/>
</dbReference>
<keyword evidence="2" id="KW-1185">Reference proteome</keyword>